<evidence type="ECO:0000256" key="5">
    <source>
        <dbReference type="SAM" id="MobiDB-lite"/>
    </source>
</evidence>
<dbReference type="RefSeq" id="WP_305026563.1">
    <property type="nucleotide sequence ID" value="NZ_JAUQTA010000001.1"/>
</dbReference>
<keyword evidence="2 4" id="KW-0813">Transport</keyword>
<dbReference type="Pfam" id="PF01297">
    <property type="entry name" value="ZnuA"/>
    <property type="match status" value="1"/>
</dbReference>
<evidence type="ECO:0000313" key="7">
    <source>
        <dbReference type="EMBL" id="MDO7867158.1"/>
    </source>
</evidence>
<reference evidence="7 8" key="1">
    <citation type="submission" date="2023-07" db="EMBL/GenBank/DDBJ databases">
        <title>Nocardioides sp. nov WY-20 isolated from soil.</title>
        <authorList>
            <person name="Liu B."/>
            <person name="Wan Y."/>
        </authorList>
    </citation>
    <scope>NUCLEOTIDE SEQUENCE [LARGE SCALE GENOMIC DNA]</scope>
    <source>
        <strain evidence="7 8">WY-20</strain>
    </source>
</reference>
<organism evidence="7 8">
    <name type="scientific">Nocardioides jiangxiensis</name>
    <dbReference type="NCBI Taxonomy" id="3064524"/>
    <lineage>
        <taxon>Bacteria</taxon>
        <taxon>Bacillati</taxon>
        <taxon>Actinomycetota</taxon>
        <taxon>Actinomycetes</taxon>
        <taxon>Propionibacteriales</taxon>
        <taxon>Nocardioidaceae</taxon>
        <taxon>Nocardioides</taxon>
    </lineage>
</organism>
<feature type="region of interest" description="Disordered" evidence="5">
    <location>
        <begin position="123"/>
        <end position="142"/>
    </location>
</feature>
<dbReference type="InterPro" id="IPR006127">
    <property type="entry name" value="ZnuA-like"/>
</dbReference>
<gene>
    <name evidence="7" type="ORF">Q5722_02145</name>
</gene>
<feature type="signal peptide" evidence="6">
    <location>
        <begin position="1"/>
        <end position="27"/>
    </location>
</feature>
<dbReference type="PANTHER" id="PTHR42953">
    <property type="entry name" value="HIGH-AFFINITY ZINC UPTAKE SYSTEM PROTEIN ZNUA-RELATED"/>
    <property type="match status" value="1"/>
</dbReference>
<dbReference type="SUPFAM" id="SSF53807">
    <property type="entry name" value="Helical backbone' metal receptor"/>
    <property type="match status" value="1"/>
</dbReference>
<protein>
    <submittedName>
        <fullName evidence="7">Metal ABC transporter substrate-binding protein</fullName>
    </submittedName>
</protein>
<dbReference type="EMBL" id="JAUQTA010000001">
    <property type="protein sequence ID" value="MDO7867158.1"/>
    <property type="molecule type" value="Genomic_DNA"/>
</dbReference>
<dbReference type="PROSITE" id="PS51257">
    <property type="entry name" value="PROKAR_LIPOPROTEIN"/>
    <property type="match status" value="1"/>
</dbReference>
<keyword evidence="8" id="KW-1185">Reference proteome</keyword>
<evidence type="ECO:0000313" key="8">
    <source>
        <dbReference type="Proteomes" id="UP001233314"/>
    </source>
</evidence>
<dbReference type="PRINTS" id="PR00690">
    <property type="entry name" value="ADHESNFAMILY"/>
</dbReference>
<evidence type="ECO:0000256" key="1">
    <source>
        <dbReference type="ARBA" id="ARBA00011028"/>
    </source>
</evidence>
<dbReference type="Proteomes" id="UP001233314">
    <property type="component" value="Unassembled WGS sequence"/>
</dbReference>
<name>A0ABT9AXX6_9ACTN</name>
<evidence type="ECO:0000256" key="6">
    <source>
        <dbReference type="SAM" id="SignalP"/>
    </source>
</evidence>
<evidence type="ECO:0000256" key="3">
    <source>
        <dbReference type="ARBA" id="ARBA00022729"/>
    </source>
</evidence>
<accession>A0ABT9AXX6</accession>
<feature type="compositionally biased region" description="Basic and acidic residues" evidence="5">
    <location>
        <begin position="128"/>
        <end position="142"/>
    </location>
</feature>
<dbReference type="Gene3D" id="3.40.50.1980">
    <property type="entry name" value="Nitrogenase molybdenum iron protein domain"/>
    <property type="match status" value="2"/>
</dbReference>
<feature type="chain" id="PRO_5047296363" evidence="6">
    <location>
        <begin position="28"/>
        <end position="312"/>
    </location>
</feature>
<proteinExistence type="inferred from homology"/>
<evidence type="ECO:0000256" key="2">
    <source>
        <dbReference type="ARBA" id="ARBA00022448"/>
    </source>
</evidence>
<evidence type="ECO:0000256" key="4">
    <source>
        <dbReference type="RuleBase" id="RU003512"/>
    </source>
</evidence>
<comment type="caution">
    <text evidence="7">The sequence shown here is derived from an EMBL/GenBank/DDBJ whole genome shotgun (WGS) entry which is preliminary data.</text>
</comment>
<dbReference type="PANTHER" id="PTHR42953:SF3">
    <property type="entry name" value="HIGH-AFFINITY ZINC UPTAKE SYSTEM PROTEIN ZNUA"/>
    <property type="match status" value="1"/>
</dbReference>
<comment type="similarity">
    <text evidence="1 4">Belongs to the bacterial solute-binding protein 9 family.</text>
</comment>
<sequence length="312" mass="32935">MFSPVTRTAARPLLATILAVSAASGLAACGVDSPGSGRLQVVAAFYPLQYAVERVTGGNADVTNLTQPGKEPHDLELSVHQVAEVAKADLVVYEAHFQAAVDAAVDDNRTGPSVDAAAHVDLLPAPDPHGHEADGEEHGDLDPHFWQDPLRMASLGDALAKELGTVDPEHAREYTRNAAALRSDLVDLDAAYRTGLASCQRDTIVVNHDAFGYLGTYGLHIEAISGLSPDAEPTASTLQHLHDLIRSHHLTTVFSETLVSPRAADAIAGDLGIHTAVLDPLEGLTSEAEQNGGDYLTVMRQNLALLKKANGC</sequence>
<dbReference type="InterPro" id="IPR006128">
    <property type="entry name" value="Lipoprotein_PsaA-like"/>
</dbReference>
<dbReference type="InterPro" id="IPR050492">
    <property type="entry name" value="Bact_metal-bind_prot9"/>
</dbReference>
<keyword evidence="3 6" id="KW-0732">Signal</keyword>